<dbReference type="GO" id="GO:0005459">
    <property type="term" value="F:UDP-galactose transmembrane transporter activity"/>
    <property type="evidence" value="ECO:0007669"/>
    <property type="project" value="TreeGrafter"/>
</dbReference>
<proteinExistence type="inferred from homology"/>
<dbReference type="PANTHER" id="PTHR10778">
    <property type="entry name" value="SOLUTE CARRIER FAMILY 35 MEMBER B"/>
    <property type="match status" value="1"/>
</dbReference>
<feature type="transmembrane region" description="Helical" evidence="8">
    <location>
        <begin position="227"/>
        <end position="251"/>
    </location>
</feature>
<dbReference type="GO" id="GO:0005460">
    <property type="term" value="F:UDP-glucose transmembrane transporter activity"/>
    <property type="evidence" value="ECO:0007669"/>
    <property type="project" value="TreeGrafter"/>
</dbReference>
<dbReference type="SUPFAM" id="SSF103481">
    <property type="entry name" value="Multidrug resistance efflux transporter EmrE"/>
    <property type="match status" value="2"/>
</dbReference>
<sequence length="349" mass="39359">MVVGSGDEDVTGKNKAAIHDDVNHHLNARTLAQETFHFALCAGGILVFYFLFGIQQERITQGKYDGGEKFTYTQALVFFMCVANTVVAWATMSKTARDNVPKPMYMVCSASYLLAMITSNQALQYLPYPTQVLAKSCKPIPVIIFGVLFAHKKYKWKKYFFVVMIVVGVMLFLYKEKKGGQTQQQLGIGEFLLLASLVLDGTTTSIQDRINKKYHRTGQTMMYYMNLYSTFYLTVGLLLTGELMDFIGFVYRHPMVLSDMAILAVSSCGGQYFIFKTIAEFSPLTCSIITTTRKLFTIIISVIFMNHPLTERQIYGTVVVFTGLLLDAYYSKVKPPAQNKPPQRHSHIS</sequence>
<dbReference type="InterPro" id="IPR037185">
    <property type="entry name" value="EmrE-like"/>
</dbReference>
<feature type="transmembrane region" description="Helical" evidence="8">
    <location>
        <begin position="72"/>
        <end position="92"/>
    </location>
</feature>
<reference evidence="9 10" key="1">
    <citation type="journal article" date="2017" name="Curr. Biol.">
        <title>Genome architecture and evolution of a unichromosomal asexual nematode.</title>
        <authorList>
            <person name="Fradin H."/>
            <person name="Zegar C."/>
            <person name="Gutwein M."/>
            <person name="Lucas J."/>
            <person name="Kovtun M."/>
            <person name="Corcoran D."/>
            <person name="Baugh L.R."/>
            <person name="Kiontke K."/>
            <person name="Gunsalus K."/>
            <person name="Fitch D.H."/>
            <person name="Piano F."/>
        </authorList>
    </citation>
    <scope>NUCLEOTIDE SEQUENCE [LARGE SCALE GENOMIC DNA]</scope>
    <source>
        <strain evidence="9">PF1309</strain>
    </source>
</reference>
<feature type="transmembrane region" description="Helical" evidence="8">
    <location>
        <begin position="313"/>
        <end position="330"/>
    </location>
</feature>
<dbReference type="Gene3D" id="1.10.3730.20">
    <property type="match status" value="1"/>
</dbReference>
<organism evidence="9 10">
    <name type="scientific">Diploscapter pachys</name>
    <dbReference type="NCBI Taxonomy" id="2018661"/>
    <lineage>
        <taxon>Eukaryota</taxon>
        <taxon>Metazoa</taxon>
        <taxon>Ecdysozoa</taxon>
        <taxon>Nematoda</taxon>
        <taxon>Chromadorea</taxon>
        <taxon>Rhabditida</taxon>
        <taxon>Rhabditina</taxon>
        <taxon>Rhabditomorpha</taxon>
        <taxon>Rhabditoidea</taxon>
        <taxon>Rhabditidae</taxon>
        <taxon>Diploscapter</taxon>
    </lineage>
</organism>
<feature type="transmembrane region" description="Helical" evidence="8">
    <location>
        <begin position="35"/>
        <end position="52"/>
    </location>
</feature>
<feature type="transmembrane region" description="Helical" evidence="8">
    <location>
        <begin position="257"/>
        <end position="275"/>
    </location>
</feature>
<dbReference type="InterPro" id="IPR013657">
    <property type="entry name" value="SCL35B1-4/HUT1"/>
</dbReference>
<keyword evidence="6 8" id="KW-1133">Transmembrane helix</keyword>
<keyword evidence="5" id="KW-0256">Endoplasmic reticulum</keyword>
<evidence type="ECO:0000256" key="5">
    <source>
        <dbReference type="ARBA" id="ARBA00022824"/>
    </source>
</evidence>
<evidence type="ECO:0000256" key="6">
    <source>
        <dbReference type="ARBA" id="ARBA00022989"/>
    </source>
</evidence>
<dbReference type="Pfam" id="PF08449">
    <property type="entry name" value="UAA"/>
    <property type="match status" value="1"/>
</dbReference>
<evidence type="ECO:0000256" key="2">
    <source>
        <dbReference type="ARBA" id="ARBA00010694"/>
    </source>
</evidence>
<feature type="transmembrane region" description="Helical" evidence="8">
    <location>
        <begin position="158"/>
        <end position="174"/>
    </location>
</feature>
<evidence type="ECO:0000313" key="10">
    <source>
        <dbReference type="Proteomes" id="UP000218231"/>
    </source>
</evidence>
<keyword evidence="4 8" id="KW-0812">Transmembrane</keyword>
<dbReference type="PANTHER" id="PTHR10778:SF10">
    <property type="entry name" value="SOLUTE CARRIER FAMILY 35 MEMBER B1"/>
    <property type="match status" value="1"/>
</dbReference>
<evidence type="ECO:0000256" key="7">
    <source>
        <dbReference type="ARBA" id="ARBA00023136"/>
    </source>
</evidence>
<name>A0A2A2J615_9BILA</name>
<dbReference type="AlphaFoldDB" id="A0A2A2J615"/>
<accession>A0A2A2J615</accession>
<keyword evidence="7 8" id="KW-0472">Membrane</keyword>
<comment type="caution">
    <text evidence="9">The sequence shown here is derived from an EMBL/GenBank/DDBJ whole genome shotgun (WGS) entry which is preliminary data.</text>
</comment>
<feature type="transmembrane region" description="Helical" evidence="8">
    <location>
        <begin position="287"/>
        <end position="307"/>
    </location>
</feature>
<dbReference type="GO" id="GO:0005789">
    <property type="term" value="C:endoplasmic reticulum membrane"/>
    <property type="evidence" value="ECO:0007669"/>
    <property type="project" value="UniProtKB-SubCell"/>
</dbReference>
<dbReference type="EMBL" id="LIAE01010657">
    <property type="protein sequence ID" value="PAV57064.1"/>
    <property type="molecule type" value="Genomic_DNA"/>
</dbReference>
<evidence type="ECO:0008006" key="11">
    <source>
        <dbReference type="Google" id="ProtNLM"/>
    </source>
</evidence>
<keyword evidence="10" id="KW-1185">Reference proteome</keyword>
<gene>
    <name evidence="9" type="ORF">WR25_26129</name>
</gene>
<evidence type="ECO:0000256" key="1">
    <source>
        <dbReference type="ARBA" id="ARBA00004477"/>
    </source>
</evidence>
<evidence type="ECO:0000256" key="3">
    <source>
        <dbReference type="ARBA" id="ARBA00022448"/>
    </source>
</evidence>
<comment type="subcellular location">
    <subcellularLocation>
        <location evidence="1">Endoplasmic reticulum membrane</location>
        <topology evidence="1">Multi-pass membrane protein</topology>
    </subcellularLocation>
</comment>
<dbReference type="Proteomes" id="UP000218231">
    <property type="component" value="Unassembled WGS sequence"/>
</dbReference>
<comment type="similarity">
    <text evidence="2">Belongs to the nucleotide-sugar transporter family. SLC35B subfamily.</text>
</comment>
<evidence type="ECO:0000256" key="8">
    <source>
        <dbReference type="SAM" id="Phobius"/>
    </source>
</evidence>
<protein>
    <recommendedName>
        <fullName evidence="11">Sugar phosphate transporter domain-containing protein</fullName>
    </recommendedName>
</protein>
<dbReference type="STRING" id="2018661.A0A2A2J615"/>
<evidence type="ECO:0000256" key="4">
    <source>
        <dbReference type="ARBA" id="ARBA00022692"/>
    </source>
</evidence>
<keyword evidence="3" id="KW-0813">Transport</keyword>
<dbReference type="OrthoDB" id="78344at2759"/>
<evidence type="ECO:0000313" key="9">
    <source>
        <dbReference type="EMBL" id="PAV57064.1"/>
    </source>
</evidence>
<dbReference type="GO" id="GO:0000139">
    <property type="term" value="C:Golgi membrane"/>
    <property type="evidence" value="ECO:0007669"/>
    <property type="project" value="TreeGrafter"/>
</dbReference>